<sequence>MKHSEQSGQDLRHTVWRKSKFSADQGNCIEVADGFPGIVPVRDSKNPQDPALVFTADAWSAFVTHVRAGTFPTT</sequence>
<feature type="domain" description="DUF397" evidence="1">
    <location>
        <begin position="15"/>
        <end position="67"/>
    </location>
</feature>
<comment type="caution">
    <text evidence="2">The sequence shown here is derived from an EMBL/GenBank/DDBJ whole genome shotgun (WGS) entry which is preliminary data.</text>
</comment>
<reference evidence="2 3" key="1">
    <citation type="submission" date="2020-08" db="EMBL/GenBank/DDBJ databases">
        <title>Sequencing the genomes of 1000 actinobacteria strains.</title>
        <authorList>
            <person name="Klenk H.-P."/>
        </authorList>
    </citation>
    <scope>NUCLEOTIDE SEQUENCE [LARGE SCALE GENOMIC DNA]</scope>
    <source>
        <strain evidence="2 3">DSM 41654</strain>
    </source>
</reference>
<name>A0A7W7QZ81_KITKI</name>
<evidence type="ECO:0000259" key="1">
    <source>
        <dbReference type="Pfam" id="PF04149"/>
    </source>
</evidence>
<organism evidence="2 3">
    <name type="scientific">Kitasatospora kifunensis</name>
    <name type="common">Streptomyces kifunensis</name>
    <dbReference type="NCBI Taxonomy" id="58351"/>
    <lineage>
        <taxon>Bacteria</taxon>
        <taxon>Bacillati</taxon>
        <taxon>Actinomycetota</taxon>
        <taxon>Actinomycetes</taxon>
        <taxon>Kitasatosporales</taxon>
        <taxon>Streptomycetaceae</taxon>
        <taxon>Kitasatospora</taxon>
    </lineage>
</organism>
<evidence type="ECO:0000313" key="2">
    <source>
        <dbReference type="EMBL" id="MBB4922537.1"/>
    </source>
</evidence>
<dbReference type="AlphaFoldDB" id="A0A7W7QZ81"/>
<dbReference type="Pfam" id="PF04149">
    <property type="entry name" value="DUF397"/>
    <property type="match status" value="1"/>
</dbReference>
<dbReference type="EMBL" id="JACHJV010000001">
    <property type="protein sequence ID" value="MBB4922537.1"/>
    <property type="molecule type" value="Genomic_DNA"/>
</dbReference>
<keyword evidence="3" id="KW-1185">Reference proteome</keyword>
<protein>
    <recommendedName>
        <fullName evidence="1">DUF397 domain-containing protein</fullName>
    </recommendedName>
</protein>
<proteinExistence type="predicted"/>
<evidence type="ECO:0000313" key="3">
    <source>
        <dbReference type="Proteomes" id="UP000540506"/>
    </source>
</evidence>
<dbReference type="InterPro" id="IPR007278">
    <property type="entry name" value="DUF397"/>
</dbReference>
<accession>A0A7W7QZ81</accession>
<gene>
    <name evidence="2" type="ORF">FHR34_001530</name>
</gene>
<dbReference type="Proteomes" id="UP000540506">
    <property type="component" value="Unassembled WGS sequence"/>
</dbReference>
<dbReference type="RefSeq" id="WP_312897157.1">
    <property type="nucleotide sequence ID" value="NZ_JACHJV010000001.1"/>
</dbReference>